<evidence type="ECO:0000256" key="2">
    <source>
        <dbReference type="ARBA" id="ARBA00007379"/>
    </source>
</evidence>
<keyword evidence="6 12" id="KW-0997">Cell inner membrane</keyword>
<evidence type="ECO:0000256" key="11">
    <source>
        <dbReference type="ARBA" id="ARBA00023306"/>
    </source>
</evidence>
<dbReference type="Gene3D" id="3.30.70.3040">
    <property type="match status" value="1"/>
</dbReference>
<comment type="subcellular location">
    <subcellularLocation>
        <location evidence="1">Cell inner membrane</location>
        <topology evidence="1">Multi-pass membrane protein</topology>
    </subcellularLocation>
</comment>
<dbReference type="Proteomes" id="UP000477680">
    <property type="component" value="Chromosome"/>
</dbReference>
<keyword evidence="7 12" id="KW-0132">Cell division</keyword>
<proteinExistence type="inferred from homology"/>
<dbReference type="InterPro" id="IPR040690">
    <property type="entry name" value="FtsX_ECD"/>
</dbReference>
<evidence type="ECO:0000256" key="14">
    <source>
        <dbReference type="SAM" id="Phobius"/>
    </source>
</evidence>
<evidence type="ECO:0000259" key="15">
    <source>
        <dbReference type="Pfam" id="PF02687"/>
    </source>
</evidence>
<evidence type="ECO:0000256" key="12">
    <source>
        <dbReference type="PIRNR" id="PIRNR003097"/>
    </source>
</evidence>
<comment type="subunit">
    <text evidence="3">Forms a membrane-associated complex with FtsE.</text>
</comment>
<keyword evidence="11 12" id="KW-0131">Cell cycle</keyword>
<dbReference type="Pfam" id="PF18075">
    <property type="entry name" value="FtsX_ECD"/>
    <property type="match status" value="1"/>
</dbReference>
<comment type="function">
    <text evidence="12">Part of the ABC transporter FtsEX involved in cellular division.</text>
</comment>
<feature type="transmembrane region" description="Helical" evidence="14">
    <location>
        <begin position="252"/>
        <end position="273"/>
    </location>
</feature>
<evidence type="ECO:0000256" key="7">
    <source>
        <dbReference type="ARBA" id="ARBA00022618"/>
    </source>
</evidence>
<feature type="region of interest" description="Disordered" evidence="13">
    <location>
        <begin position="1"/>
        <end position="21"/>
    </location>
</feature>
<evidence type="ECO:0000256" key="8">
    <source>
        <dbReference type="ARBA" id="ARBA00022692"/>
    </source>
</evidence>
<dbReference type="PIRSF" id="PIRSF003097">
    <property type="entry name" value="FtsX"/>
    <property type="match status" value="1"/>
</dbReference>
<evidence type="ECO:0000256" key="10">
    <source>
        <dbReference type="ARBA" id="ARBA00023136"/>
    </source>
</evidence>
<dbReference type="PANTHER" id="PTHR47755:SF1">
    <property type="entry name" value="CELL DIVISION PROTEIN FTSX"/>
    <property type="match status" value="1"/>
</dbReference>
<feature type="domain" description="FtsX extracellular" evidence="16">
    <location>
        <begin position="88"/>
        <end position="177"/>
    </location>
</feature>
<dbReference type="PANTHER" id="PTHR47755">
    <property type="entry name" value="CELL DIVISION PROTEIN FTSX"/>
    <property type="match status" value="1"/>
</dbReference>
<protein>
    <recommendedName>
        <fullName evidence="4 12">Cell division protein FtsX</fullName>
    </recommendedName>
</protein>
<dbReference type="GO" id="GO:0051301">
    <property type="term" value="P:cell division"/>
    <property type="evidence" value="ECO:0007669"/>
    <property type="project" value="UniProtKB-KW"/>
</dbReference>
<keyword evidence="10 12" id="KW-0472">Membrane</keyword>
<feature type="transmembrane region" description="Helical" evidence="14">
    <location>
        <begin position="199"/>
        <end position="219"/>
    </location>
</feature>
<comment type="similarity">
    <text evidence="2 12">Belongs to the ABC-4 integral membrane protein family. FtsX subfamily.</text>
</comment>
<feature type="domain" description="ABC3 transporter permease C-terminal" evidence="15">
    <location>
        <begin position="202"/>
        <end position="319"/>
    </location>
</feature>
<dbReference type="GO" id="GO:0032153">
    <property type="term" value="C:cell division site"/>
    <property type="evidence" value="ECO:0007669"/>
    <property type="project" value="TreeGrafter"/>
</dbReference>
<evidence type="ECO:0000313" key="17">
    <source>
        <dbReference type="EMBL" id="QIB67610.1"/>
    </source>
</evidence>
<dbReference type="Pfam" id="PF02687">
    <property type="entry name" value="FtsX"/>
    <property type="match status" value="1"/>
</dbReference>
<dbReference type="EMBL" id="CP048711">
    <property type="protein sequence ID" value="QIB67610.1"/>
    <property type="molecule type" value="Genomic_DNA"/>
</dbReference>
<evidence type="ECO:0000256" key="13">
    <source>
        <dbReference type="SAM" id="MobiDB-lite"/>
    </source>
</evidence>
<evidence type="ECO:0000256" key="9">
    <source>
        <dbReference type="ARBA" id="ARBA00022989"/>
    </source>
</evidence>
<keyword evidence="18" id="KW-1185">Reference proteome</keyword>
<evidence type="ECO:0000259" key="16">
    <source>
        <dbReference type="Pfam" id="PF18075"/>
    </source>
</evidence>
<dbReference type="InterPro" id="IPR004513">
    <property type="entry name" value="FtsX"/>
</dbReference>
<keyword evidence="9 14" id="KW-1133">Transmembrane helix</keyword>
<reference evidence="17 18" key="1">
    <citation type="submission" date="2020-02" db="EMBL/GenBank/DDBJ databases">
        <title>Genome sequencing for Kineobactrum sp. M2.</title>
        <authorList>
            <person name="Park S.-J."/>
        </authorList>
    </citation>
    <scope>NUCLEOTIDE SEQUENCE [LARGE SCALE GENOMIC DNA]</scope>
    <source>
        <strain evidence="17 18">M2</strain>
    </source>
</reference>
<evidence type="ECO:0000256" key="3">
    <source>
        <dbReference type="ARBA" id="ARBA00011160"/>
    </source>
</evidence>
<sequence>MQRSRPGTAAPRREGASASRTSLRQRYRAWLAHHRQSAADSLGRILDNPVASMMTWLVIGIAMALPAALDVGLDNARAVSDSWESPAQISLFLKDTLDPAEGEALRTELAARADIEAVVYLPREAALQEFSDLSGFADVLDSLERNPLPDVLLVTPLADGIAVEAVHRQLAADERVAEAVLDMAWLQRLNSAMELSRRLVLALAVVLVAGVVLILGNTIRLAIESRREEIVIVKLVGGSNAFVRRPFLYTGLWYGVGGGVCAALLVAVALWFLDQPVRELAQLYQSNFRLGGLGVMGSLNLVLLGGLLGLAGAWLAVSRHLGSIAPR</sequence>
<accession>A0A6C0U5Y5</accession>
<gene>
    <name evidence="17" type="ORF">G3T16_09105</name>
</gene>
<dbReference type="NCBIfam" id="TIGR00439">
    <property type="entry name" value="FtsX_Gneg"/>
    <property type="match status" value="1"/>
</dbReference>
<keyword evidence="5 12" id="KW-1003">Cell membrane</keyword>
<evidence type="ECO:0000256" key="4">
    <source>
        <dbReference type="ARBA" id="ARBA00021907"/>
    </source>
</evidence>
<evidence type="ECO:0000256" key="6">
    <source>
        <dbReference type="ARBA" id="ARBA00022519"/>
    </source>
</evidence>
<dbReference type="KEGG" id="kim:G3T16_09105"/>
<evidence type="ECO:0000256" key="5">
    <source>
        <dbReference type="ARBA" id="ARBA00022475"/>
    </source>
</evidence>
<dbReference type="InterPro" id="IPR047590">
    <property type="entry name" value="FtsX_proteobact-type"/>
</dbReference>
<dbReference type="AlphaFoldDB" id="A0A6C0U5Y5"/>
<dbReference type="InterPro" id="IPR003838">
    <property type="entry name" value="ABC3_permease_C"/>
</dbReference>
<name>A0A6C0U5Y5_9GAMM</name>
<organism evidence="17 18">
    <name type="scientific">Kineobactrum salinum</name>
    <dbReference type="NCBI Taxonomy" id="2708301"/>
    <lineage>
        <taxon>Bacteria</taxon>
        <taxon>Pseudomonadati</taxon>
        <taxon>Pseudomonadota</taxon>
        <taxon>Gammaproteobacteria</taxon>
        <taxon>Cellvibrionales</taxon>
        <taxon>Halieaceae</taxon>
        <taxon>Kineobactrum</taxon>
    </lineage>
</organism>
<evidence type="ECO:0000313" key="18">
    <source>
        <dbReference type="Proteomes" id="UP000477680"/>
    </source>
</evidence>
<feature type="transmembrane region" description="Helical" evidence="14">
    <location>
        <begin position="293"/>
        <end position="317"/>
    </location>
</feature>
<keyword evidence="8 14" id="KW-0812">Transmembrane</keyword>
<dbReference type="GO" id="GO:0005886">
    <property type="term" value="C:plasma membrane"/>
    <property type="evidence" value="ECO:0007669"/>
    <property type="project" value="UniProtKB-SubCell"/>
</dbReference>
<evidence type="ECO:0000256" key="1">
    <source>
        <dbReference type="ARBA" id="ARBA00004429"/>
    </source>
</evidence>